<feature type="compositionally biased region" description="Polar residues" evidence="18">
    <location>
        <begin position="940"/>
        <end position="949"/>
    </location>
</feature>
<dbReference type="Pfam" id="PF01485">
    <property type="entry name" value="IBR"/>
    <property type="match status" value="1"/>
</dbReference>
<feature type="compositionally biased region" description="Polar residues" evidence="18">
    <location>
        <begin position="2449"/>
        <end position="2458"/>
    </location>
</feature>
<evidence type="ECO:0000256" key="12">
    <source>
        <dbReference type="ARBA" id="ARBA00022843"/>
    </source>
</evidence>
<dbReference type="InterPro" id="IPR055486">
    <property type="entry name" value="CUL7/CUL9_N"/>
</dbReference>
<dbReference type="InterPro" id="IPR056405">
    <property type="entry name" value="ARM_CUL7_CUL9"/>
</dbReference>
<keyword evidence="12" id="KW-0832">Ubl conjugation</keyword>
<feature type="region of interest" description="Disordered" evidence="18">
    <location>
        <begin position="1435"/>
        <end position="1468"/>
    </location>
</feature>
<name>A0A1U8BTD5_MESAU</name>
<feature type="domain" description="Cullin family profile" evidence="19">
    <location>
        <begin position="1546"/>
        <end position="1812"/>
    </location>
</feature>
<feature type="compositionally biased region" description="Pro residues" evidence="18">
    <location>
        <begin position="1435"/>
        <end position="1445"/>
    </location>
</feature>
<keyword evidence="10" id="KW-0862">Zinc</keyword>
<dbReference type="Pfam" id="PF26557">
    <property type="entry name" value="Cullin_AB"/>
    <property type="match status" value="1"/>
</dbReference>
<dbReference type="InterPro" id="IPR004939">
    <property type="entry name" value="APC_su10/DOC_dom"/>
</dbReference>
<dbReference type="Gene3D" id="3.30.40.10">
    <property type="entry name" value="Zinc/RING finger domain, C3HC4 (zinc finger)"/>
    <property type="match status" value="1"/>
</dbReference>
<dbReference type="SUPFAM" id="SSF75632">
    <property type="entry name" value="Cullin homology domain"/>
    <property type="match status" value="1"/>
</dbReference>
<dbReference type="InterPro" id="IPR047561">
    <property type="entry name" value="BRcat_RBR_CUL9"/>
</dbReference>
<feature type="region of interest" description="Disordered" evidence="18">
    <location>
        <begin position="275"/>
        <end position="294"/>
    </location>
</feature>
<dbReference type="InterPro" id="IPR021097">
    <property type="entry name" value="CPH_domain"/>
</dbReference>
<dbReference type="FunFam" id="1.20.120.1750:FF:000014">
    <property type="entry name" value="Cullin 9"/>
    <property type="match status" value="1"/>
</dbReference>
<evidence type="ECO:0000256" key="2">
    <source>
        <dbReference type="ARBA" id="ARBA00022490"/>
    </source>
</evidence>
<organism evidence="23 24">
    <name type="scientific">Mesocricetus auratus</name>
    <name type="common">Golden hamster</name>
    <dbReference type="NCBI Taxonomy" id="10036"/>
    <lineage>
        <taxon>Eukaryota</taxon>
        <taxon>Metazoa</taxon>
        <taxon>Chordata</taxon>
        <taxon>Craniata</taxon>
        <taxon>Vertebrata</taxon>
        <taxon>Euteleostomi</taxon>
        <taxon>Mammalia</taxon>
        <taxon>Eutheria</taxon>
        <taxon>Euarchontoglires</taxon>
        <taxon>Glires</taxon>
        <taxon>Rodentia</taxon>
        <taxon>Myomorpha</taxon>
        <taxon>Muroidea</taxon>
        <taxon>Cricetidae</taxon>
        <taxon>Cricetinae</taxon>
        <taxon>Mesocricetus</taxon>
    </lineage>
</organism>
<dbReference type="GO" id="GO:0016740">
    <property type="term" value="F:transferase activity"/>
    <property type="evidence" value="ECO:0007669"/>
    <property type="project" value="UniProtKB-KW"/>
</dbReference>
<keyword evidence="13" id="KW-0175">Coiled coil</keyword>
<dbReference type="InterPro" id="IPR019559">
    <property type="entry name" value="Cullin_neddylation_domain"/>
</dbReference>
<dbReference type="Pfam" id="PF11515">
    <property type="entry name" value="Cul7"/>
    <property type="match status" value="1"/>
</dbReference>
<evidence type="ECO:0000256" key="15">
    <source>
        <dbReference type="ARBA" id="ARBA00077902"/>
    </source>
</evidence>
<dbReference type="InterPro" id="IPR016024">
    <property type="entry name" value="ARM-type_fold"/>
</dbReference>
<dbReference type="GO" id="GO:0005524">
    <property type="term" value="F:ATP binding"/>
    <property type="evidence" value="ECO:0007669"/>
    <property type="project" value="UniProtKB-KW"/>
</dbReference>
<dbReference type="Gene3D" id="1.20.120.1750">
    <property type="match status" value="1"/>
</dbReference>
<dbReference type="InterPro" id="IPR001841">
    <property type="entry name" value="Znf_RING"/>
</dbReference>
<evidence type="ECO:0000256" key="9">
    <source>
        <dbReference type="ARBA" id="ARBA00022786"/>
    </source>
</evidence>
<dbReference type="GeneID" id="101843759"/>
<feature type="domain" description="RING-type" evidence="22">
    <location>
        <begin position="2067"/>
        <end position="2284"/>
    </location>
</feature>
<dbReference type="FunFam" id="1.10.10.10:FF:000207">
    <property type="entry name" value="Cullin 9"/>
    <property type="match status" value="1"/>
</dbReference>
<dbReference type="PROSITE" id="PS51284">
    <property type="entry name" value="DOC"/>
    <property type="match status" value="1"/>
</dbReference>
<dbReference type="CTD" id="23113"/>
<dbReference type="InterPro" id="IPR045093">
    <property type="entry name" value="Cullin"/>
</dbReference>
<evidence type="ECO:0000256" key="3">
    <source>
        <dbReference type="ARBA" id="ARBA00022499"/>
    </source>
</evidence>
<dbReference type="SUPFAM" id="SSF57850">
    <property type="entry name" value="RING/U-box"/>
    <property type="match status" value="2"/>
</dbReference>
<dbReference type="InterPro" id="IPR013083">
    <property type="entry name" value="Znf_RING/FYVE/PHD"/>
</dbReference>
<dbReference type="GO" id="GO:0008270">
    <property type="term" value="F:zinc ion binding"/>
    <property type="evidence" value="ECO:0007669"/>
    <property type="project" value="UniProtKB-KW"/>
</dbReference>
<keyword evidence="8 16" id="KW-0863">Zinc-finger</keyword>
<keyword evidence="3" id="KW-1017">Isopeptide bond</keyword>
<dbReference type="GO" id="GO:0031625">
    <property type="term" value="F:ubiquitin protein ligase binding"/>
    <property type="evidence" value="ECO:0007669"/>
    <property type="project" value="InterPro"/>
</dbReference>
<feature type="compositionally biased region" description="Acidic residues" evidence="18">
    <location>
        <begin position="2463"/>
        <end position="2500"/>
    </location>
</feature>
<dbReference type="InterPro" id="IPR008979">
    <property type="entry name" value="Galactose-bd-like_sf"/>
</dbReference>
<evidence type="ECO:0000256" key="14">
    <source>
        <dbReference type="ARBA" id="ARBA00069618"/>
    </source>
</evidence>
<dbReference type="Gene3D" id="2.60.120.260">
    <property type="entry name" value="Galactose-binding domain-like"/>
    <property type="match status" value="1"/>
</dbReference>
<feature type="region of interest" description="Disordered" evidence="18">
    <location>
        <begin position="1664"/>
        <end position="1692"/>
    </location>
</feature>
<dbReference type="Pfam" id="PF03256">
    <property type="entry name" value="ANAPC10"/>
    <property type="match status" value="1"/>
</dbReference>
<dbReference type="CDD" id="cd20347">
    <property type="entry name" value="BRcat_RBR_CUL9"/>
    <property type="match status" value="1"/>
</dbReference>
<protein>
    <recommendedName>
        <fullName evidence="14">Cullin-9</fullName>
    </recommendedName>
    <alternativeName>
        <fullName evidence="15">p53-associated parkin-like cytoplasmic protein</fullName>
    </alternativeName>
</protein>
<dbReference type="SUPFAM" id="SSF49785">
    <property type="entry name" value="Galactose-binding domain-like"/>
    <property type="match status" value="1"/>
</dbReference>
<evidence type="ECO:0000259" key="22">
    <source>
        <dbReference type="PROSITE" id="PS51873"/>
    </source>
</evidence>
<dbReference type="SMART" id="SM01337">
    <property type="entry name" value="APC10"/>
    <property type="match status" value="1"/>
</dbReference>
<dbReference type="Gene3D" id="3.30.230.130">
    <property type="entry name" value="Cullin, Chain C, Domain 2"/>
    <property type="match status" value="1"/>
</dbReference>
<dbReference type="KEGG" id="maua:101843759"/>
<evidence type="ECO:0000256" key="10">
    <source>
        <dbReference type="ARBA" id="ARBA00022833"/>
    </source>
</evidence>
<evidence type="ECO:0000256" key="5">
    <source>
        <dbReference type="ARBA" id="ARBA00022723"/>
    </source>
</evidence>
<dbReference type="SUPFAM" id="SSF48371">
    <property type="entry name" value="ARM repeat"/>
    <property type="match status" value="1"/>
</dbReference>
<proteinExistence type="inferred from homology"/>
<dbReference type="SMART" id="SM00884">
    <property type="entry name" value="Cullin_Nedd8"/>
    <property type="match status" value="1"/>
</dbReference>
<dbReference type="PROSITE" id="PS01256">
    <property type="entry name" value="CULLIN_1"/>
    <property type="match status" value="1"/>
</dbReference>
<dbReference type="SUPFAM" id="SSF63748">
    <property type="entry name" value="Tudor/PWWP/MBT"/>
    <property type="match status" value="1"/>
</dbReference>
<feature type="compositionally biased region" description="Polar residues" evidence="18">
    <location>
        <begin position="1446"/>
        <end position="1457"/>
    </location>
</feature>
<keyword evidence="23" id="KW-1185">Reference proteome</keyword>
<dbReference type="GO" id="GO:0006511">
    <property type="term" value="P:ubiquitin-dependent protein catabolic process"/>
    <property type="evidence" value="ECO:0007669"/>
    <property type="project" value="InterPro"/>
</dbReference>
<dbReference type="Gene3D" id="2.30.30.30">
    <property type="match status" value="1"/>
</dbReference>
<dbReference type="InterPro" id="IPR059120">
    <property type="entry name" value="Cullin-like_AB"/>
</dbReference>
<dbReference type="Proteomes" id="UP000886700">
    <property type="component" value="Unplaced"/>
</dbReference>
<feature type="compositionally biased region" description="Low complexity" evidence="18">
    <location>
        <begin position="581"/>
        <end position="591"/>
    </location>
</feature>
<dbReference type="RefSeq" id="XP_012970526.1">
    <property type="nucleotide sequence ID" value="XM_013115072.3"/>
</dbReference>
<dbReference type="CDD" id="cd20359">
    <property type="entry name" value="Rcat_RBR_CUL9"/>
    <property type="match status" value="1"/>
</dbReference>
<evidence type="ECO:0000313" key="24">
    <source>
        <dbReference type="RefSeq" id="XP_012970526.1"/>
    </source>
</evidence>
<dbReference type="PROSITE" id="PS00518">
    <property type="entry name" value="ZF_RING_1"/>
    <property type="match status" value="1"/>
</dbReference>
<feature type="region of interest" description="Disordered" evidence="18">
    <location>
        <begin position="930"/>
        <end position="954"/>
    </location>
</feature>
<dbReference type="InterPro" id="IPR044066">
    <property type="entry name" value="TRIAD_supradom"/>
</dbReference>
<dbReference type="PANTHER" id="PTHR22771">
    <property type="entry name" value="CULLIN AND GALACTOSE-BINDING DOMAIN-CONTAINING"/>
    <property type="match status" value="1"/>
</dbReference>
<comment type="subcellular location">
    <subcellularLocation>
        <location evidence="1">Cytoplasm</location>
    </subcellularLocation>
</comment>
<dbReference type="Pfam" id="PF24742">
    <property type="entry name" value="ARM_CUL7_CUL9"/>
    <property type="match status" value="1"/>
</dbReference>
<gene>
    <name evidence="24" type="primary">Cul9</name>
</gene>
<dbReference type="GO" id="GO:0005737">
    <property type="term" value="C:cytoplasm"/>
    <property type="evidence" value="ECO:0007669"/>
    <property type="project" value="UniProtKB-SubCell"/>
</dbReference>
<evidence type="ECO:0000256" key="16">
    <source>
        <dbReference type="PROSITE-ProRule" id="PRU00175"/>
    </source>
</evidence>
<evidence type="ECO:0000256" key="18">
    <source>
        <dbReference type="SAM" id="MobiDB-lite"/>
    </source>
</evidence>
<feature type="domain" description="DOC" evidence="21">
    <location>
        <begin position="1145"/>
        <end position="1324"/>
    </location>
</feature>
<evidence type="ECO:0000313" key="23">
    <source>
        <dbReference type="Proteomes" id="UP000886700"/>
    </source>
</evidence>
<keyword evidence="2" id="KW-0963">Cytoplasm</keyword>
<dbReference type="InterPro" id="IPR047560">
    <property type="entry name" value="Rcat_RBR_CUL9"/>
</dbReference>
<dbReference type="FunFam" id="2.60.120.260:FF:000046">
    <property type="entry name" value="Cullin 9"/>
    <property type="match status" value="1"/>
</dbReference>
<keyword evidence="6" id="KW-0677">Repeat</keyword>
<evidence type="ECO:0000256" key="4">
    <source>
        <dbReference type="ARBA" id="ARBA00022679"/>
    </source>
</evidence>
<feature type="region of interest" description="Disordered" evidence="18">
    <location>
        <begin position="2443"/>
        <end position="2520"/>
    </location>
</feature>
<dbReference type="PROSITE" id="PS51873">
    <property type="entry name" value="TRIAD"/>
    <property type="match status" value="1"/>
</dbReference>
<dbReference type="SMART" id="SM00647">
    <property type="entry name" value="IBR"/>
    <property type="match status" value="2"/>
</dbReference>
<dbReference type="InterPro" id="IPR016157">
    <property type="entry name" value="Cullin_CS"/>
</dbReference>
<dbReference type="Pfam" id="PF22191">
    <property type="entry name" value="IBR_1"/>
    <property type="match status" value="1"/>
</dbReference>
<evidence type="ECO:0000259" key="21">
    <source>
        <dbReference type="PROSITE" id="PS51284"/>
    </source>
</evidence>
<evidence type="ECO:0000256" key="17">
    <source>
        <dbReference type="PROSITE-ProRule" id="PRU00330"/>
    </source>
</evidence>
<dbReference type="InterPro" id="IPR014722">
    <property type="entry name" value="Rib_uL2_dom2"/>
</dbReference>
<comment type="similarity">
    <text evidence="17">Belongs to the cullin family.</text>
</comment>
<evidence type="ECO:0000256" key="6">
    <source>
        <dbReference type="ARBA" id="ARBA00022737"/>
    </source>
</evidence>
<keyword evidence="4" id="KW-0808">Transferase</keyword>
<dbReference type="Gene3D" id="1.10.10.10">
    <property type="entry name" value="Winged helix-like DNA-binding domain superfamily/Winged helix DNA-binding domain"/>
    <property type="match status" value="1"/>
</dbReference>
<keyword evidence="7" id="KW-0547">Nucleotide-binding</keyword>
<evidence type="ECO:0000259" key="20">
    <source>
        <dbReference type="PROSITE" id="PS50089"/>
    </source>
</evidence>
<keyword evidence="11" id="KW-0067">ATP-binding</keyword>
<evidence type="ECO:0000256" key="11">
    <source>
        <dbReference type="ARBA" id="ARBA00022840"/>
    </source>
</evidence>
<evidence type="ECO:0000256" key="8">
    <source>
        <dbReference type="ARBA" id="ARBA00022771"/>
    </source>
</evidence>
<evidence type="ECO:0000256" key="13">
    <source>
        <dbReference type="ARBA" id="ARBA00023054"/>
    </source>
</evidence>
<dbReference type="InterPro" id="IPR002867">
    <property type="entry name" value="IBR_dom"/>
</dbReference>
<evidence type="ECO:0000256" key="7">
    <source>
        <dbReference type="ARBA" id="ARBA00022741"/>
    </source>
</evidence>
<evidence type="ECO:0000256" key="1">
    <source>
        <dbReference type="ARBA" id="ARBA00004496"/>
    </source>
</evidence>
<keyword evidence="5" id="KW-0479">Metal-binding</keyword>
<dbReference type="Pfam" id="PF23168">
    <property type="entry name" value="CUL7_CUL9_N"/>
    <property type="match status" value="1"/>
</dbReference>
<feature type="compositionally biased region" description="Acidic residues" evidence="18">
    <location>
        <begin position="1664"/>
        <end position="1688"/>
    </location>
</feature>
<feature type="compositionally biased region" description="Polar residues" evidence="18">
    <location>
        <begin position="275"/>
        <end position="288"/>
    </location>
</feature>
<dbReference type="InterPro" id="IPR016158">
    <property type="entry name" value="Cullin_homology"/>
</dbReference>
<accession>A0A1U8BTD5</accession>
<evidence type="ECO:0000259" key="19">
    <source>
        <dbReference type="PROSITE" id="PS50069"/>
    </source>
</evidence>
<sequence length="2520" mass="280860">MVGERRAGDLVVPLGPQLQAYPEELIRQRPGHDGHPEYLIRWRVLRCGEEGKVNGEEGKAEHLLMWLSAPEVYANCPSLLRERTLSKGPQCEAAGEGGCFPQDPGGLDELAMTEMEADVRALVRRAARQLAEGGTSSLTAAVLHTVHVLSAYASIGPLTGVFRETGALDLLMHMLCNPEPQIRRSAGKMLQALAAHDAGSRAHVLLSLSQQDGIEQHMDFDSRYTLLELFAETTSTEEHCMNFEGIHLPQIPGKLLFSLVKRYLCVSSLLNQLNNSPEPGAGDQSSPCLTKEKSRGQQELEFSMAVGNLISELVRSMGWARNLSEQGALPPRPSRSIFQPCVSGLPLLLPTIVTTPRKQGRAFRHRSEFSSRSGYGEYVQQTVQPGMRVRILDDYEEISAGDEGEFQQSNNGVPPVQVFWQSTGRTYWVHWHMLEILGPEEATGDSTSAAVEKREGATVLGTASALPSWDWKPTYGLYSLPYLQPEPQKSEESGCLTQAEWWELLFFIKKLDLCEQQPIFQSLHEKLDKALGEKALGEVSVPTEMAEGVLQVLSNRFEGSNLCDLLNSQIYTKYGLMPEDLSSLPSSRSRSCTPELEEESKSAASVSEEEAESCKAKTEATEAEAGPAGPKMECPKAQSDSQLFSQLLVKEGMALSPETQEAATEMARALRGPGPRSSLDQHVAAVLATVQISSLDTDLQLSGLCALSQAVEEVTERDHPLVRPDRSLREKLVKTLVELLTNQVGEKMVVVLVLRLLYLLMTKHEWRPLFAREGGIYAVLICMQEYKTSVLVQQAGLAALKMLAIASSSEIPTFVTGRDSIQPLFDTQMTREIFASIDSATRPGSESLLLSVPAAVVLMLNTEGCSSAVRNGLLLLNLLLCNHHTLGDQIITQELRDTLFRHSGIAPGTEPMPTTRTVLMMLLNRYSEPRGSPERAALENPSNQGQDGSPESLIRSLVGDPSAELFLDLERVLCREGSPQGAVRPLLKRLQQETQPFLLLLRTLDAPGPNRALLLTVLRVMTRLLDYPEAMVLPWHEVLEPCLNCLSGPSSDSEIIQELICFLHRLALTHKDYAVVLCCLGAQEAVSKVLDKHSTQLLLASELRDLVTECEKHAQLYSKLTSSILAGCIQMVLGQIEDHRRTHQPINIPFFDVFLRHLCQGSSVEVKEDQCWEKVEVSSNPHRASKLTDRNPKTYWESNGSTGSHSITLHMHRGVLIRQLTLLVASEDSSYMPARVAVFGGDSVSCVNTELNTVNVMPSASRVVLLENLSRFWPIIQIRIKRCQQGGIDTRVRGVEVLGPKPTFWPLFREQLCRRTCLFYTIRAQAWSRDIAEDRGRLLQLCPRLNRVLRHEQNFADRFLPDDEAAQALGKTCWEALVSPLVQNITSPDAEGVSSLGWLLGQYLERRESARCPQSRAASFASRVRRLCHLLVHVEPPPGPSPEPSTQPLSKSSQGQEGSPAPSPALPSSSLRSITQCWLSVVQDQVSRLLAAAWRASDFVPRYCALYQHLQRAGLELFGPRAAFTVALRSGFSGALLQQSFLTAAHMSEQFARHIDQQIQAGLLGGASGVEMLGQLQRYLEPIMVLSGLELATTFEHFYQHYMADRLLSVGSSWLEGAVMEQIGLCFPNRLPQLMLQSLHTSEELQRQFHVYQLQQLDRQLLEQEDQEEWRPEEEEDKQQETEQELPIEDPGSGVSVLVLSPRCWPVSPLCYLHSPRQHLPTEFCDALDRFSSYYSHSQSYPVLNMGPHRRLQWTWLGRAELQFGDQTLHVSTVQMWLLLYFNQTEEVSVESLLKTSGLSPELLHQALLPLMEDNGLLTLEEAQNLPQAGILRLREPRSQSHEDVLWLIPPQTYFSVEKDEGRTLEQKRNLLSCLLVRILKAHGEKGLHIDQLVCLVLEAWQKGPNPPGSLGHTVSGGVACSSTDVLSCILHLLGQGYVERRDDRPQVLIYATPEPMGPCRGQADVPFCGNQSTETSKPSPEAVLALASLQLPAGRTMSPQEVEGLMEQTVRQVQETLNLEPDVARHLLAHSHWGTEQLLQSYSDDPEPLLLAAGLRVPQAQVVPTRPDHCPVCVSPLGPNDALPSLCCLHCCCKSCWNEYLTTRIEQNFVLNCTCPIADCPAQPTGAFIRDIVSSPEVISKYEKALLRGYVESCSNLTWCTNPQGCDRVLCRQGLGSGTTCSKCGWASCFNCSFPEAHYPASCGHMSQWVDDGGYYDGMSVEAQSKHLAKLISKRCPSCQAPIEKNEGCLHMTCARCNHGFCWRCLKSWKPSHKDYYNCSAMVSKAARQEKRFQDYNERCTFHHQAREFAVNLRNRASALHEVPPPKSFTFLHDACRALEQARKVLAYACVYSFYSQDTEYMDVVEQQTESLELHTNALQILLEESLLRCQDLASSLRLLRADCLSTGTELLRRIQERLLAILQHSTQDFRVGLQSPSVEVREVKGSNVPSNQPQGSSGLGAEDEEEEEEEEEEEAPEWQHEFDEELDNDSFSYDEESENLDRETFFFGDEDDDDESYD</sequence>
<dbReference type="InterPro" id="IPR036317">
    <property type="entry name" value="Cullin_homology_sf"/>
</dbReference>
<dbReference type="OrthoDB" id="1431934at2759"/>
<dbReference type="InterPro" id="IPR036388">
    <property type="entry name" value="WH-like_DNA-bd_sf"/>
</dbReference>
<dbReference type="PROSITE" id="PS50089">
    <property type="entry name" value="ZF_RING_2"/>
    <property type="match status" value="1"/>
</dbReference>
<feature type="compositionally biased region" description="Acidic residues" evidence="18">
    <location>
        <begin position="2510"/>
        <end position="2520"/>
    </location>
</feature>
<dbReference type="PANTHER" id="PTHR22771:SF2">
    <property type="entry name" value="CULLIN-9"/>
    <property type="match status" value="1"/>
</dbReference>
<dbReference type="PROSITE" id="PS50069">
    <property type="entry name" value="CULLIN_2"/>
    <property type="match status" value="1"/>
</dbReference>
<dbReference type="GO" id="GO:0031461">
    <property type="term" value="C:cullin-RING ubiquitin ligase complex"/>
    <property type="evidence" value="ECO:0007669"/>
    <property type="project" value="InterPro"/>
</dbReference>
<feature type="domain" description="RING-type" evidence="20">
    <location>
        <begin position="2237"/>
        <end position="2280"/>
    </location>
</feature>
<reference evidence="24" key="1">
    <citation type="submission" date="2025-08" db="UniProtKB">
        <authorList>
            <consortium name="RefSeq"/>
        </authorList>
    </citation>
    <scope>IDENTIFICATION</scope>
    <source>
        <tissue evidence="24">Liver</tissue>
    </source>
</reference>
<keyword evidence="9" id="KW-0833">Ubl conjugation pathway</keyword>
<feature type="region of interest" description="Disordered" evidence="18">
    <location>
        <begin position="581"/>
        <end position="636"/>
    </location>
</feature>
<dbReference type="InterPro" id="IPR017907">
    <property type="entry name" value="Znf_RING_CS"/>
</dbReference>